<dbReference type="InterPro" id="IPR001279">
    <property type="entry name" value="Metallo-B-lactamas"/>
</dbReference>
<dbReference type="SUPFAM" id="SSF56281">
    <property type="entry name" value="Metallo-hydrolase/oxidoreductase"/>
    <property type="match status" value="1"/>
</dbReference>
<gene>
    <name evidence="6" type="primary">ytnP</name>
    <name evidence="6" type="ORF">DF168_00830</name>
</gene>
<dbReference type="GO" id="GO:0046872">
    <property type="term" value="F:metal ion binding"/>
    <property type="evidence" value="ECO:0007669"/>
    <property type="project" value="UniProtKB-KW"/>
</dbReference>
<evidence type="ECO:0000256" key="3">
    <source>
        <dbReference type="ARBA" id="ARBA00022801"/>
    </source>
</evidence>
<accession>A0A2Z4AHU1</accession>
<dbReference type="PANTHER" id="PTHR42978:SF6">
    <property type="entry name" value="QUORUM-QUENCHING LACTONASE YTNP-RELATED"/>
    <property type="match status" value="1"/>
</dbReference>
<dbReference type="InterPro" id="IPR051013">
    <property type="entry name" value="MBL_superfamily_lactonases"/>
</dbReference>
<dbReference type="InterPro" id="IPR036866">
    <property type="entry name" value="RibonucZ/Hydroxyglut_hydro"/>
</dbReference>
<dbReference type="GO" id="GO:0016787">
    <property type="term" value="F:hydrolase activity"/>
    <property type="evidence" value="ECO:0007669"/>
    <property type="project" value="UniProtKB-KW"/>
</dbReference>
<evidence type="ECO:0000259" key="5">
    <source>
        <dbReference type="SMART" id="SM00849"/>
    </source>
</evidence>
<proteinExistence type="inferred from homology"/>
<dbReference type="SMART" id="SM00849">
    <property type="entry name" value="Lactamase_B"/>
    <property type="match status" value="1"/>
</dbReference>
<dbReference type="KEGG" id="mtar:DF168_00830"/>
<evidence type="ECO:0000313" key="7">
    <source>
        <dbReference type="Proteomes" id="UP000247465"/>
    </source>
</evidence>
<comment type="similarity">
    <text evidence="1">Belongs to the metallo-beta-lactamase superfamily.</text>
</comment>
<reference evidence="6 7" key="1">
    <citation type="submission" date="2018-06" db="EMBL/GenBank/DDBJ databases">
        <title>Draft Genome Sequence of a Novel Marine Bacterium Related to the Verrucomicrobia.</title>
        <authorList>
            <person name="Vosseberg J."/>
            <person name="Martijn J."/>
            <person name="Ettema T.J.G."/>
        </authorList>
    </citation>
    <scope>NUCLEOTIDE SEQUENCE [LARGE SCALE GENOMIC DNA]</scope>
    <source>
        <strain evidence="6">TARA_B100001123</strain>
    </source>
</reference>
<dbReference type="AlphaFoldDB" id="A0A2Z4AHU1"/>
<keyword evidence="3 6" id="KW-0378">Hydrolase</keyword>
<evidence type="ECO:0000256" key="4">
    <source>
        <dbReference type="ARBA" id="ARBA00022833"/>
    </source>
</evidence>
<dbReference type="PANTHER" id="PTHR42978">
    <property type="entry name" value="QUORUM-QUENCHING LACTONASE YTNP-RELATED-RELATED"/>
    <property type="match status" value="1"/>
</dbReference>
<evidence type="ECO:0000256" key="2">
    <source>
        <dbReference type="ARBA" id="ARBA00022723"/>
    </source>
</evidence>
<organism evidence="6 7">
    <name type="scientific">Candidatus Moanibacter tarae</name>
    <dbReference type="NCBI Taxonomy" id="2200854"/>
    <lineage>
        <taxon>Bacteria</taxon>
        <taxon>Pseudomonadati</taxon>
        <taxon>Verrucomicrobiota</taxon>
        <taxon>Opitutia</taxon>
        <taxon>Puniceicoccales</taxon>
        <taxon>Puniceicoccales incertae sedis</taxon>
        <taxon>Candidatus Moanibacter</taxon>
    </lineage>
</organism>
<dbReference type="EMBL" id="CP029803">
    <property type="protein sequence ID" value="AWT59637.1"/>
    <property type="molecule type" value="Genomic_DNA"/>
</dbReference>
<sequence>MNFIRTLRLGDIELTIIGEGTLYGDPALVFKDMDESIWRNLVTLDDVGRLVFSLNLILVRTQNRLVLLDTGIGEPNKARQSFEVLFPFKSQLSLLDALNILNINRMDITDVVFSHVHADHIMGATIERNCVRIPSFPNAMYLMHEADGSNAPEQHQRKVNFNLHIPILKSYGLFGLIKDQHRIAPGLTAIHAPGESSGHILVRLESKGLIAYYVGDLFHHACEAEHIDFVWPGRNRKDTIESRRNLISRAIEEDALIITAHTVFPGMAKFEVREGKVFCRNMSDFD</sequence>
<dbReference type="EC" id="3.1.1.-" evidence="6"/>
<name>A0A2Z4AHU1_9BACT</name>
<keyword evidence="2" id="KW-0479">Metal-binding</keyword>
<evidence type="ECO:0000313" key="6">
    <source>
        <dbReference type="EMBL" id="AWT59637.1"/>
    </source>
</evidence>
<dbReference type="Proteomes" id="UP000247465">
    <property type="component" value="Chromosome"/>
</dbReference>
<dbReference type="Gene3D" id="3.60.15.10">
    <property type="entry name" value="Ribonuclease Z/Hydroxyacylglutathione hydrolase-like"/>
    <property type="match status" value="1"/>
</dbReference>
<protein>
    <submittedName>
        <fullName evidence="6">Putative quorum-quenching lactonase YtnP</fullName>
        <ecNumber evidence="6">3.1.1.-</ecNumber>
    </submittedName>
</protein>
<feature type="domain" description="Metallo-beta-lactamase" evidence="5">
    <location>
        <begin position="53"/>
        <end position="261"/>
    </location>
</feature>
<evidence type="ECO:0000256" key="1">
    <source>
        <dbReference type="ARBA" id="ARBA00007749"/>
    </source>
</evidence>
<dbReference type="Pfam" id="PF00753">
    <property type="entry name" value="Lactamase_B"/>
    <property type="match status" value="1"/>
</dbReference>
<keyword evidence="4" id="KW-0862">Zinc</keyword>